<evidence type="ECO:0000313" key="2">
    <source>
        <dbReference type="Proteomes" id="UP001524570"/>
    </source>
</evidence>
<dbReference type="EMBL" id="JANIBL010000056">
    <property type="protein sequence ID" value="MCQ8119044.1"/>
    <property type="molecule type" value="Genomic_DNA"/>
</dbReference>
<organism evidence="1 2">
    <name type="scientific">Methylomonas rosea</name>
    <dbReference type="NCBI Taxonomy" id="2952227"/>
    <lineage>
        <taxon>Bacteria</taxon>
        <taxon>Pseudomonadati</taxon>
        <taxon>Pseudomonadota</taxon>
        <taxon>Gammaproteobacteria</taxon>
        <taxon>Methylococcales</taxon>
        <taxon>Methylococcaceae</taxon>
        <taxon>Methylomonas</taxon>
    </lineage>
</organism>
<reference evidence="1 2" key="1">
    <citation type="submission" date="2022-07" db="EMBL/GenBank/DDBJ databases">
        <title>Methylomonas rivi sp. nov., Methylomonas rosea sp. nov., Methylomonas aureus sp. nov. and Methylomonas subterranea sp. nov., four novel methanotrophs isolated from a freshwater creek and the deep terrestrial subsurface.</title>
        <authorList>
            <person name="Abin C."/>
            <person name="Sankaranarayanan K."/>
            <person name="Garner C."/>
            <person name="Sindelar R."/>
            <person name="Kotary K."/>
            <person name="Garner R."/>
            <person name="Barclay S."/>
            <person name="Lawson P."/>
            <person name="Krumholz L."/>
        </authorList>
    </citation>
    <scope>NUCLEOTIDE SEQUENCE [LARGE SCALE GENOMIC DNA]</scope>
    <source>
        <strain evidence="1 2">WSC-7</strain>
    </source>
</reference>
<dbReference type="Gene3D" id="3.30.2310.20">
    <property type="entry name" value="RelE-like"/>
    <property type="match status" value="1"/>
</dbReference>
<evidence type="ECO:0000313" key="1">
    <source>
        <dbReference type="EMBL" id="MCQ8119044.1"/>
    </source>
</evidence>
<proteinExistence type="predicted"/>
<comment type="caution">
    <text evidence="1">The sequence shown here is derived from an EMBL/GenBank/DDBJ whole genome shotgun (WGS) entry which is preliminary data.</text>
</comment>
<accession>A0ABT1TW96</accession>
<name>A0ABT1TW96_9GAMM</name>
<keyword evidence="2" id="KW-1185">Reference proteome</keyword>
<dbReference type="InterPro" id="IPR035093">
    <property type="entry name" value="RelE/ParE_toxin_dom_sf"/>
</dbReference>
<sequence>MAYKIAYKTSAEKSFSKLPKDVQKRIYVAVQHLADNPRPPGVKKLQSVVDRYRIRVGDSASFTPSMKVNSKYSWWQSATGVTFIRLDAVRIKFLNGLSFMSLPQMLAICYTC</sequence>
<protein>
    <submittedName>
        <fullName evidence="1">Type II toxin-antitoxin system RelE/ParE family toxin</fullName>
    </submittedName>
</protein>
<dbReference type="SUPFAM" id="SSF143011">
    <property type="entry name" value="RelE-like"/>
    <property type="match status" value="1"/>
</dbReference>
<gene>
    <name evidence="1" type="ORF">NP589_16530</name>
</gene>
<dbReference type="Proteomes" id="UP001524570">
    <property type="component" value="Unassembled WGS sequence"/>
</dbReference>